<comment type="caution">
    <text evidence="2">The sequence shown here is derived from an EMBL/GenBank/DDBJ whole genome shotgun (WGS) entry which is preliminary data.</text>
</comment>
<protein>
    <submittedName>
        <fullName evidence="2">Uncharacterized protein</fullName>
    </submittedName>
</protein>
<evidence type="ECO:0000256" key="1">
    <source>
        <dbReference type="SAM" id="MobiDB-lite"/>
    </source>
</evidence>
<sequence>MNHRKLSNNSVRGGEGEVGVLLRSPSAVSTTNAALLRLGDKARATRAQGRQGGMTLIDQRSTPDVVWANNYLSTWIEESCKTYKCGIEDSSSRNKSTTSFPAKSRSFHLKNGTPSVSNNEHIKTKPQRRRSFSFDAGVLRHSTNEIGSTDSVHAESKAPPIVASSTSSSSTKRAHRALPSNARHNRMIDAGDKLAANPNKQAPSKEDDRAAAKNEARRRANRHSSNGLSRSMPPRQTKVNRQLSNGLSRSMPPRQTKANINAFVSHNSPISRHGAAKTTINNYPWTDHRGSSGYYSGEINGQFQPHGQGKFVCAEGMTIETNWANGKPVEGLAEATSANGIDATNTAAKVEEVETVSSVDASLRNKHHGTKPDPSEVAPRMFLPQYSLGDAASEGDMITPSDPEESLRLVVSLKLHDFAFVLRCNGTWTYAIVADFPVKRHEYARMQFVVDARGRTKTLDLQFWSTHVRLVSMKRLDESTKNGKTQEGRSRLRGSAFERMMASDCTVVSNDRSCALDESEEKDSEGDGGKMFVFDPGFVMSDPSFNSSDAAIADPSNLEGMLDRMIEQCPGGQPRYNKGSSSFLTMRTLSANDGKSGIFKL</sequence>
<feature type="compositionally biased region" description="Basic and acidic residues" evidence="1">
    <location>
        <begin position="203"/>
        <end position="218"/>
    </location>
</feature>
<reference evidence="2 3" key="1">
    <citation type="journal article" date="2012" name="Genome Biol.">
        <title>Genome and low-iron response of an oceanic diatom adapted to chronic iron limitation.</title>
        <authorList>
            <person name="Lommer M."/>
            <person name="Specht M."/>
            <person name="Roy A.S."/>
            <person name="Kraemer L."/>
            <person name="Andreson R."/>
            <person name="Gutowska M.A."/>
            <person name="Wolf J."/>
            <person name="Bergner S.V."/>
            <person name="Schilhabel M.B."/>
            <person name="Klostermeier U.C."/>
            <person name="Beiko R.G."/>
            <person name="Rosenstiel P."/>
            <person name="Hippler M."/>
            <person name="Laroche J."/>
        </authorList>
    </citation>
    <scope>NUCLEOTIDE SEQUENCE [LARGE SCALE GENOMIC DNA]</scope>
    <source>
        <strain evidence="2 3">CCMP1005</strain>
    </source>
</reference>
<dbReference type="Proteomes" id="UP000266841">
    <property type="component" value="Unassembled WGS sequence"/>
</dbReference>
<accession>K0TKZ5</accession>
<dbReference type="AlphaFoldDB" id="K0TKZ5"/>
<feature type="region of interest" description="Disordered" evidence="1">
    <location>
        <begin position="358"/>
        <end position="378"/>
    </location>
</feature>
<proteinExistence type="predicted"/>
<evidence type="ECO:0000313" key="3">
    <source>
        <dbReference type="Proteomes" id="UP000266841"/>
    </source>
</evidence>
<organism evidence="2 3">
    <name type="scientific">Thalassiosira oceanica</name>
    <name type="common">Marine diatom</name>
    <dbReference type="NCBI Taxonomy" id="159749"/>
    <lineage>
        <taxon>Eukaryota</taxon>
        <taxon>Sar</taxon>
        <taxon>Stramenopiles</taxon>
        <taxon>Ochrophyta</taxon>
        <taxon>Bacillariophyta</taxon>
        <taxon>Coscinodiscophyceae</taxon>
        <taxon>Thalassiosirophycidae</taxon>
        <taxon>Thalassiosirales</taxon>
        <taxon>Thalassiosiraceae</taxon>
        <taxon>Thalassiosira</taxon>
    </lineage>
</organism>
<name>K0TKZ5_THAOC</name>
<feature type="region of interest" description="Disordered" evidence="1">
    <location>
        <begin position="87"/>
        <end position="131"/>
    </location>
</feature>
<evidence type="ECO:0000313" key="2">
    <source>
        <dbReference type="EMBL" id="EJK71437.1"/>
    </source>
</evidence>
<dbReference type="eggNOG" id="ENOG502T9WS">
    <property type="taxonomic scope" value="Eukaryota"/>
</dbReference>
<feature type="compositionally biased region" description="Polar residues" evidence="1">
    <location>
        <begin position="237"/>
        <end position="248"/>
    </location>
</feature>
<dbReference type="OMA" id="MPPRQTK"/>
<feature type="region of interest" description="Disordered" evidence="1">
    <location>
        <begin position="144"/>
        <end position="255"/>
    </location>
</feature>
<keyword evidence="3" id="KW-1185">Reference proteome</keyword>
<gene>
    <name evidence="2" type="ORF">THAOC_07126</name>
</gene>
<dbReference type="EMBL" id="AGNL01007227">
    <property type="protein sequence ID" value="EJK71437.1"/>
    <property type="molecule type" value="Genomic_DNA"/>
</dbReference>